<keyword evidence="3" id="KW-1185">Reference proteome</keyword>
<dbReference type="EMBL" id="FWFG01000109">
    <property type="protein sequence ID" value="SLM95342.1"/>
    <property type="molecule type" value="Genomic_DNA"/>
</dbReference>
<evidence type="ECO:0000256" key="1">
    <source>
        <dbReference type="SAM" id="MobiDB-lite"/>
    </source>
</evidence>
<gene>
    <name evidence="2" type="ORF">FM110_12605</name>
</gene>
<dbReference type="Proteomes" id="UP000195981">
    <property type="component" value="Unassembled WGS sequence"/>
</dbReference>
<feature type="region of interest" description="Disordered" evidence="1">
    <location>
        <begin position="1"/>
        <end position="64"/>
    </location>
</feature>
<name>A0A1X6X7Y8_9MICO</name>
<sequence>MPLHRTGTTRTGAARWAGNGRGHALIPPCGAADCHGDSPRPGRPRPVEPRQVEPRQVEPLRPRR</sequence>
<accession>A0A1X6X7Y8</accession>
<organism evidence="2 3">
    <name type="scientific">Brachybacterium nesterenkovii</name>
    <dbReference type="NCBI Taxonomy" id="47847"/>
    <lineage>
        <taxon>Bacteria</taxon>
        <taxon>Bacillati</taxon>
        <taxon>Actinomycetota</taxon>
        <taxon>Actinomycetes</taxon>
        <taxon>Micrococcales</taxon>
        <taxon>Dermabacteraceae</taxon>
        <taxon>Brachybacterium</taxon>
    </lineage>
</organism>
<protein>
    <submittedName>
        <fullName evidence="2">Uncharacterized protein</fullName>
    </submittedName>
</protein>
<feature type="compositionally biased region" description="Basic and acidic residues" evidence="1">
    <location>
        <begin position="34"/>
        <end position="64"/>
    </location>
</feature>
<dbReference type="AlphaFoldDB" id="A0A1X6X7Y8"/>
<feature type="compositionally biased region" description="Low complexity" evidence="1">
    <location>
        <begin position="1"/>
        <end position="24"/>
    </location>
</feature>
<reference evidence="2 3" key="1">
    <citation type="submission" date="2017-02" db="EMBL/GenBank/DDBJ databases">
        <authorList>
            <person name="Peterson S.W."/>
        </authorList>
    </citation>
    <scope>NUCLEOTIDE SEQUENCE [LARGE SCALE GENOMIC DNA]</scope>
    <source>
        <strain evidence="2 3">CIP104813</strain>
    </source>
</reference>
<evidence type="ECO:0000313" key="3">
    <source>
        <dbReference type="Proteomes" id="UP000195981"/>
    </source>
</evidence>
<proteinExistence type="predicted"/>
<evidence type="ECO:0000313" key="2">
    <source>
        <dbReference type="EMBL" id="SLM95342.1"/>
    </source>
</evidence>